<dbReference type="EMBL" id="BLIO01000001">
    <property type="protein sequence ID" value="GFE15668.1"/>
    <property type="molecule type" value="Genomic_DNA"/>
</dbReference>
<dbReference type="InterPro" id="IPR013216">
    <property type="entry name" value="Methyltransf_11"/>
</dbReference>
<proteinExistence type="predicted"/>
<dbReference type="SUPFAM" id="SSF53335">
    <property type="entry name" value="S-adenosyl-L-methionine-dependent methyltransferases"/>
    <property type="match status" value="1"/>
</dbReference>
<keyword evidence="2" id="KW-0489">Methyltransferase</keyword>
<evidence type="ECO:0000313" key="3">
    <source>
        <dbReference type="Proteomes" id="UP000430079"/>
    </source>
</evidence>
<gene>
    <name evidence="2" type="ORF">Sgleb_37150</name>
</gene>
<feature type="domain" description="Methyltransferase type 11" evidence="1">
    <location>
        <begin position="72"/>
        <end position="170"/>
    </location>
</feature>
<evidence type="ECO:0000313" key="2">
    <source>
        <dbReference type="EMBL" id="GFE15668.1"/>
    </source>
</evidence>
<dbReference type="Proteomes" id="UP000430079">
    <property type="component" value="Unassembled WGS sequence"/>
</dbReference>
<organism evidence="2 3">
    <name type="scientific">Streptomyces glebosus</name>
    <dbReference type="NCBI Taxonomy" id="249580"/>
    <lineage>
        <taxon>Bacteria</taxon>
        <taxon>Bacillati</taxon>
        <taxon>Actinomycetota</taxon>
        <taxon>Actinomycetes</taxon>
        <taxon>Kitasatosporales</taxon>
        <taxon>Streptomycetaceae</taxon>
        <taxon>Streptomyces</taxon>
    </lineage>
</organism>
<evidence type="ECO:0000259" key="1">
    <source>
        <dbReference type="Pfam" id="PF08241"/>
    </source>
</evidence>
<reference evidence="2 3" key="1">
    <citation type="submission" date="2019-12" db="EMBL/GenBank/DDBJ databases">
        <title>Whole genome shotgun sequence of Streptomyces hygroscopicus subsp. glebosus NBRC 13786.</title>
        <authorList>
            <person name="Ichikawa N."/>
            <person name="Kimura A."/>
            <person name="Kitahashi Y."/>
            <person name="Komaki H."/>
            <person name="Tamura T."/>
        </authorList>
    </citation>
    <scope>NUCLEOTIDE SEQUENCE [LARGE SCALE GENOMIC DNA]</scope>
    <source>
        <strain evidence="2 3">NBRC 13786</strain>
    </source>
</reference>
<dbReference type="PANTHER" id="PTHR43591">
    <property type="entry name" value="METHYLTRANSFERASE"/>
    <property type="match status" value="1"/>
</dbReference>
<dbReference type="Pfam" id="PF08241">
    <property type="entry name" value="Methyltransf_11"/>
    <property type="match status" value="1"/>
</dbReference>
<comment type="caution">
    <text evidence="2">The sequence shown here is derived from an EMBL/GenBank/DDBJ whole genome shotgun (WGS) entry which is preliminary data.</text>
</comment>
<dbReference type="AlphaFoldDB" id="A0A640SX95"/>
<keyword evidence="3" id="KW-1185">Reference proteome</keyword>
<dbReference type="CDD" id="cd02440">
    <property type="entry name" value="AdoMet_MTases"/>
    <property type="match status" value="1"/>
</dbReference>
<name>A0A640SX95_9ACTN</name>
<dbReference type="GO" id="GO:0008757">
    <property type="term" value="F:S-adenosylmethionine-dependent methyltransferase activity"/>
    <property type="evidence" value="ECO:0007669"/>
    <property type="project" value="InterPro"/>
</dbReference>
<dbReference type="Gene3D" id="6.10.140.1580">
    <property type="match status" value="1"/>
</dbReference>
<dbReference type="InterPro" id="IPR029063">
    <property type="entry name" value="SAM-dependent_MTases_sf"/>
</dbReference>
<keyword evidence="2" id="KW-0808">Transferase</keyword>
<dbReference type="Gene3D" id="3.40.50.150">
    <property type="entry name" value="Vaccinia Virus protein VP39"/>
    <property type="match status" value="1"/>
</dbReference>
<accession>A0A640SX95</accession>
<dbReference type="GO" id="GO:0032259">
    <property type="term" value="P:methylation"/>
    <property type="evidence" value="ECO:0007669"/>
    <property type="project" value="UniProtKB-KW"/>
</dbReference>
<sequence length="300" mass="31929">MWGREEVMDRLAGCSLDLCTGPLSRHGEGMKTNTAYVHGYSPQEARRLGDQADTLAALLHAGTAYAAGSRVLEVGCGVGAQTVHLARNSPGARITAIDRSAESLAQARSYVTAQEPGADVEWHTADLHHLPFDTAAFDHVFACFVLEHLPDPDHALAALRRVLRPGGTLTVIEGDHGSVLLHPDSIHAHEVIGHQVRLQAAAGGNALLGRALQPLLTGAGFDQVVVRPRTAYADATRPALVDGLTRKTFIAMVEAVRDEALSTGLTTAADWDRGIADLRLTADEGGTFHYTFFKAVGVNP</sequence>
<protein>
    <submittedName>
        <fullName evidence="2">Methyltransferase type 11</fullName>
    </submittedName>
</protein>